<dbReference type="GO" id="GO:0016787">
    <property type="term" value="F:hydrolase activity"/>
    <property type="evidence" value="ECO:0007669"/>
    <property type="project" value="UniProtKB-KW"/>
</dbReference>
<reference evidence="5" key="1">
    <citation type="journal article" date="2019" name="Int. J. Syst. Evol. Microbiol.">
        <title>The Global Catalogue of Microorganisms (GCM) 10K type strain sequencing project: providing services to taxonomists for standard genome sequencing and annotation.</title>
        <authorList>
            <consortium name="The Broad Institute Genomics Platform"/>
            <consortium name="The Broad Institute Genome Sequencing Center for Infectious Disease"/>
            <person name="Wu L."/>
            <person name="Ma J."/>
        </authorList>
    </citation>
    <scope>NUCLEOTIDE SEQUENCE [LARGE SCALE GENOMIC DNA]</scope>
    <source>
        <strain evidence="5">CG52</strain>
    </source>
</reference>
<accession>A0ABW4M7X3</accession>
<gene>
    <name evidence="4" type="ORF">ACFSE1_13770</name>
</gene>
<dbReference type="RefSeq" id="WP_377402364.1">
    <property type="nucleotide sequence ID" value="NZ_JBHUEQ010000025.1"/>
</dbReference>
<dbReference type="Pfam" id="PF13550">
    <property type="entry name" value="Phage-tail_3"/>
    <property type="match status" value="1"/>
</dbReference>
<feature type="domain" description="Tip attachment protein J" evidence="2">
    <location>
        <begin position="759"/>
        <end position="923"/>
    </location>
</feature>
<dbReference type="Proteomes" id="UP001597322">
    <property type="component" value="Unassembled WGS sequence"/>
</dbReference>
<proteinExistence type="predicted"/>
<evidence type="ECO:0000259" key="3">
    <source>
        <dbReference type="Pfam" id="PF23666"/>
    </source>
</evidence>
<evidence type="ECO:0000259" key="2">
    <source>
        <dbReference type="Pfam" id="PF13550"/>
    </source>
</evidence>
<dbReference type="Pfam" id="PF13547">
    <property type="entry name" value="GTA_TIM"/>
    <property type="match status" value="1"/>
</dbReference>
<feature type="domain" description="GTA TIM-barrel-like" evidence="1">
    <location>
        <begin position="410"/>
        <end position="700"/>
    </location>
</feature>
<comment type="caution">
    <text evidence="4">The sequence shown here is derived from an EMBL/GenBank/DDBJ whole genome shotgun (WGS) entry which is preliminary data.</text>
</comment>
<keyword evidence="4" id="KW-0378">Hydrolase</keyword>
<evidence type="ECO:0000313" key="5">
    <source>
        <dbReference type="Proteomes" id="UP001597322"/>
    </source>
</evidence>
<organism evidence="4 5">
    <name type="scientific">Rhizobium helianthi</name>
    <dbReference type="NCBI Taxonomy" id="1132695"/>
    <lineage>
        <taxon>Bacteria</taxon>
        <taxon>Pseudomonadati</taxon>
        <taxon>Pseudomonadota</taxon>
        <taxon>Alphaproteobacteria</taxon>
        <taxon>Hyphomicrobiales</taxon>
        <taxon>Rhizobiaceae</taxon>
        <taxon>Rhizobium/Agrobacterium group</taxon>
        <taxon>Rhizobium</taxon>
    </lineage>
</organism>
<keyword evidence="5" id="KW-1185">Reference proteome</keyword>
<dbReference type="Pfam" id="PF23666">
    <property type="entry name" value="Rcc01698_C"/>
    <property type="match status" value="1"/>
</dbReference>
<dbReference type="Gene3D" id="3.20.20.80">
    <property type="entry name" value="Glycosidases"/>
    <property type="match status" value="1"/>
</dbReference>
<dbReference type="EMBL" id="JBHUEQ010000025">
    <property type="protein sequence ID" value="MFD1746535.1"/>
    <property type="molecule type" value="Genomic_DNA"/>
</dbReference>
<feature type="domain" description="Rcc01698-like C-terminal" evidence="3">
    <location>
        <begin position="1014"/>
        <end position="1113"/>
    </location>
</feature>
<dbReference type="InterPro" id="IPR032876">
    <property type="entry name" value="J_dom"/>
</dbReference>
<sequence>MATIMFQAAGAVIGSFFGPVGAMLGRAAGGLAGAMVDRALLGGGSTAMGPRLSTARFSGADEGTAIARVYGTTRIGATLIWATRFEEEVRNERRGGKSTGSQRAKTFTYYANLALGLCEGEISHVRRVWADGQELDLTTVEMRVYKGSESQLPDPLIEAKQGAGNAPAFRGLAYVVFERLPIGNYGNRIPLLQFEVVRAVGTLERDIRAVVVIPGSTEAGYSPVPVRQRSFFGSATILNRNNRMASTDWHASMDELQALCPNLKRVALVVSWFGTDLRAGECRIVPGVEVPKRGLEIPGWRVAGMARGDAHLVSQRNGAPAYGGTPSDDSVLAAIADLKARGLEVYLYPFVMMDIAEGNSLPNPHGGVGQPPYAWRGRITCHPAPGSAGSVDRTPAAASQISTFCNREEGYRRMVLHYADLARQAGGVQGFIIGSEMRGLTTVRAGANSFPFVEELVRLADDCRARLGAGTRLTYAADWSEYFGYHPQDGTGDVFFHLDPLWASPAIDAIGIDNYMPLSDWRDSDLTSGNPDGMASPQDRGGFARAITSGEGFDWYYASEAARRARQRSPITDGLAGKPWVFRYKDLAGWWGNRHFNRMGGQESTVPTQWVPGSKSIWFTELGCAAIDKGGNQPNLFLDPKSAESGRPYFSSGARDDAVQRRFLDAHFAHWKSGAAPAGMVDPERLFLWAWDARPYPAFPQQSSVWSDGENWRTGHWLTGRLGAATLADTIAAILSDHGFHDFDVSGVCGDLTGYVQGEISSARQMLAPLAEAFLLDVTEVEGRLVFRSRGKTALPVREITVLAEREGEPAWTETRGHDSDFAAEAVIGFANTALDYDQASVRSRPLPGMTRRILRTDLPGAMSDEMAQASVEALLRDSHLARRTIRFPLSPADIAPMPGDAVRLVGGPASSPEGVFIITRIDDADVRQVEARRFEAASAPPAPSATPERLAAVAPSQGFDPLVAFLDLPQYEAGPPESFARIAAFAKPWTRMAVSSSPTGEGYRARVLIDRPARIGSLLQPLEGGCVGRFDRQNSVMLSLPFGGLSTVSRLAVLSGENRVAVQSRSGAWEVLAFERAEELGPGRWRLTSLLRALAGTEDAMATGAAEGARLVLLDEAVLPLGLAAEERGLALNWLLEPLGGQGDRTEPQRLMAGSRALTPLSPVHVRATRNEAGTAFTWVRRARTDADDWEASEVPLDEPEERYRLELLNPQTGALVRRFEVGEPGLLYPKASELSDFAGIQTRFRVRVLQMGRAVPAGIAANRIVNVKNQGVR</sequence>
<dbReference type="CDD" id="cd19607">
    <property type="entry name" value="GTA_TIM-barrel-like"/>
    <property type="match status" value="1"/>
</dbReference>
<name>A0ABW4M7X3_9HYPH</name>
<evidence type="ECO:0000313" key="4">
    <source>
        <dbReference type="EMBL" id="MFD1746535.1"/>
    </source>
</evidence>
<dbReference type="InterPro" id="IPR056490">
    <property type="entry name" value="Rcc01698_C"/>
</dbReference>
<protein>
    <submittedName>
        <fullName evidence="4">Glycoside hydrolase/phage tail family protein</fullName>
    </submittedName>
</protein>
<dbReference type="InterPro" id="IPR025195">
    <property type="entry name" value="GTA_TIM_dom"/>
</dbReference>
<evidence type="ECO:0000259" key="1">
    <source>
        <dbReference type="Pfam" id="PF13547"/>
    </source>
</evidence>